<evidence type="ECO:0000256" key="2">
    <source>
        <dbReference type="PROSITE-ProRule" id="PRU00504"/>
    </source>
</evidence>
<dbReference type="InterPro" id="IPR011042">
    <property type="entry name" value="6-blade_b-propeller_TolB-like"/>
</dbReference>
<evidence type="ECO:0000256" key="1">
    <source>
        <dbReference type="ARBA" id="ARBA00022737"/>
    </source>
</evidence>
<feature type="domain" description="Thioredoxin" evidence="3">
    <location>
        <begin position="1"/>
        <end position="148"/>
    </location>
</feature>
<dbReference type="InterPro" id="IPR013766">
    <property type="entry name" value="Thioredoxin_domain"/>
</dbReference>
<feature type="repeat" description="NHL" evidence="2">
    <location>
        <begin position="417"/>
        <end position="460"/>
    </location>
</feature>
<dbReference type="InterPro" id="IPR012336">
    <property type="entry name" value="Thioredoxin-like_fold"/>
</dbReference>
<dbReference type="EMBL" id="JBFNQN010000005">
    <property type="protein sequence ID" value="MEW9264795.1"/>
    <property type="molecule type" value="Genomic_DNA"/>
</dbReference>
<dbReference type="RefSeq" id="WP_367637610.1">
    <property type="nucleotide sequence ID" value="NZ_JBFNQN010000005.1"/>
</dbReference>
<dbReference type="PROSITE" id="PS51125">
    <property type="entry name" value="NHL"/>
    <property type="match status" value="1"/>
</dbReference>
<evidence type="ECO:0000313" key="5">
    <source>
        <dbReference type="Proteomes" id="UP001555826"/>
    </source>
</evidence>
<dbReference type="Gene3D" id="3.40.30.10">
    <property type="entry name" value="Glutaredoxin"/>
    <property type="match status" value="1"/>
</dbReference>
<dbReference type="Gene3D" id="2.120.10.30">
    <property type="entry name" value="TolB, C-terminal domain"/>
    <property type="match status" value="3"/>
</dbReference>
<reference evidence="4 5" key="1">
    <citation type="submission" date="2024-07" db="EMBL/GenBank/DDBJ databases">
        <authorList>
            <person name="Thanompreechachai J."/>
            <person name="Duangmal K."/>
        </authorList>
    </citation>
    <scope>NUCLEOTIDE SEQUENCE [LARGE SCALE GENOMIC DNA]</scope>
    <source>
        <strain evidence="4 5">KCTC 19886</strain>
    </source>
</reference>
<dbReference type="SUPFAM" id="SSF63825">
    <property type="entry name" value="YWTD domain"/>
    <property type="match status" value="1"/>
</dbReference>
<comment type="caution">
    <text evidence="4">The sequence shown here is derived from an EMBL/GenBank/DDBJ whole genome shotgun (WGS) entry which is preliminary data.</text>
</comment>
<name>A0ABV3P592_9ACTN</name>
<dbReference type="Pfam" id="PF01436">
    <property type="entry name" value="NHL"/>
    <property type="match status" value="1"/>
</dbReference>
<keyword evidence="1" id="KW-0677">Repeat</keyword>
<sequence length="624" mass="66250">MLSSRGPRVRAPRLVGRRWLNSPALAPEDLRGRVVLLDFWTSSCVNCLHVLDELRPLQEAFADVLVTVGVHSPKFPHEADPVALDAAVDRLGVNHPVLDDADLVTWRAYAARAWPTLVVLDPEGYVVATLSGEGHATELGTIVADLVEEHGRKGTLRRNGSLEVTRQPEPSVLRFPARALRLPGGSVLVADAGHHRLVEFDGDLTTELRRIGTGERGLRDGTTPRFAGPQGLTLLPADVAERVGYDVVVADTGNHALRGVRLADGSVRTVAGTGRPARRRDGGGPALAQDLSSPWGVAWFDGQLVVAMAGVHQLWAFDPEPGVVRVLAGTTAEGILDGPAEAAWCAQPSALAVGSGGDRLWFVDAETSALRSLRRNESGDEPDRTVPVVTDHRFANVDPVARPGYVVRTHVGTGLFEFGFRDGPAGRAQFQHPLGVAVDTDGTVLVADTFNGAVRRYDPVAEEVTTVLRDLAEPVDVLPDGPVLTTVESAGHRLVRDVAPGRDRRAATPPVELRPGEVLLEVAFTPPPGTRVDERGDGGTHLVVTATPLTLLLAGPAAGQALSRRLVLADGATEGVLHVAARAATCDDDGRPGAACRLHRAEWDVPVRIAADGSDRVPLTLPAD</sequence>
<dbReference type="PANTHER" id="PTHR46388:SF2">
    <property type="entry name" value="NHL REPEAT-CONTAINING PROTEIN 2"/>
    <property type="match status" value="1"/>
</dbReference>
<dbReference type="SUPFAM" id="SSF52833">
    <property type="entry name" value="Thioredoxin-like"/>
    <property type="match status" value="1"/>
</dbReference>
<organism evidence="4 5">
    <name type="scientific">Kineococcus endophyticus</name>
    <dbReference type="NCBI Taxonomy" id="1181883"/>
    <lineage>
        <taxon>Bacteria</taxon>
        <taxon>Bacillati</taxon>
        <taxon>Actinomycetota</taxon>
        <taxon>Actinomycetes</taxon>
        <taxon>Kineosporiales</taxon>
        <taxon>Kineosporiaceae</taxon>
        <taxon>Kineococcus</taxon>
    </lineage>
</organism>
<gene>
    <name evidence="4" type="ORF">AB1207_08555</name>
</gene>
<evidence type="ECO:0000313" key="4">
    <source>
        <dbReference type="EMBL" id="MEW9264795.1"/>
    </source>
</evidence>
<evidence type="ECO:0000259" key="3">
    <source>
        <dbReference type="PROSITE" id="PS51352"/>
    </source>
</evidence>
<protein>
    <submittedName>
        <fullName evidence="4">Thioredoxin-like domain-containing protein</fullName>
    </submittedName>
</protein>
<dbReference type="PROSITE" id="PS51352">
    <property type="entry name" value="THIOREDOXIN_2"/>
    <property type="match status" value="1"/>
</dbReference>
<dbReference type="PANTHER" id="PTHR46388">
    <property type="entry name" value="NHL REPEAT-CONTAINING PROTEIN 2"/>
    <property type="match status" value="1"/>
</dbReference>
<dbReference type="Proteomes" id="UP001555826">
    <property type="component" value="Unassembled WGS sequence"/>
</dbReference>
<dbReference type="InterPro" id="IPR001258">
    <property type="entry name" value="NHL_repeat"/>
</dbReference>
<dbReference type="InterPro" id="IPR036249">
    <property type="entry name" value="Thioredoxin-like_sf"/>
</dbReference>
<proteinExistence type="predicted"/>
<accession>A0ABV3P592</accession>
<dbReference type="Pfam" id="PF13905">
    <property type="entry name" value="Thioredoxin_8"/>
    <property type="match status" value="1"/>
</dbReference>
<keyword evidence="5" id="KW-1185">Reference proteome</keyword>